<evidence type="ECO:0000313" key="2">
    <source>
        <dbReference type="EMBL" id="OHX53932.1"/>
    </source>
</evidence>
<evidence type="ECO:0000313" key="3">
    <source>
        <dbReference type="Proteomes" id="UP000242153"/>
    </source>
</evidence>
<comment type="caution">
    <text evidence="2">The sequence shown here is derived from an EMBL/GenBank/DDBJ whole genome shotgun (WGS) entry which is preliminary data.</text>
</comment>
<accession>A0ABX3D1W2</accession>
<evidence type="ECO:0000259" key="1">
    <source>
        <dbReference type="PROSITE" id="PS51186"/>
    </source>
</evidence>
<dbReference type="EMBL" id="MBQG01000054">
    <property type="protein sequence ID" value="OHX53932.1"/>
    <property type="molecule type" value="Genomic_DNA"/>
</dbReference>
<organism evidence="2 3">
    <name type="scientific">Planococcus salinarum</name>
    <dbReference type="NCBI Taxonomy" id="622695"/>
    <lineage>
        <taxon>Bacteria</taxon>
        <taxon>Bacillati</taxon>
        <taxon>Bacillota</taxon>
        <taxon>Bacilli</taxon>
        <taxon>Bacillales</taxon>
        <taxon>Caryophanaceae</taxon>
        <taxon>Planococcus</taxon>
    </lineage>
</organism>
<dbReference type="CDD" id="cd04301">
    <property type="entry name" value="NAT_SF"/>
    <property type="match status" value="1"/>
</dbReference>
<sequence length="158" mass="17896">MEIVIRSAAQNDYDLLLPLFRQVHEFHVSVRPDLYKENTAPVERGFFESQLADEKQHVFVAAEGDELVGFVVTQQEAITENSFVNARKVLVINSLCVAEAHRKKGIGVQLMHHVFDLGRRLQVNSIELGVSEENAAAIEFYKSLGMTTKSRRMEIPLE</sequence>
<reference evidence="2" key="1">
    <citation type="submission" date="2016-07" db="EMBL/GenBank/DDBJ databases">
        <title>Draft genome Planococcus salivarum.</title>
        <authorList>
            <person name="See-Too W.S."/>
        </authorList>
    </citation>
    <scope>NUCLEOTIDE SEQUENCE [LARGE SCALE GENOMIC DNA]</scope>
    <source>
        <strain evidence="2">DSM 23820</strain>
    </source>
</reference>
<gene>
    <name evidence="2" type="ORF">BB776_01525</name>
</gene>
<feature type="domain" description="N-acetyltransferase" evidence="1">
    <location>
        <begin position="3"/>
        <end position="158"/>
    </location>
</feature>
<dbReference type="RefSeq" id="WP_071151929.1">
    <property type="nucleotide sequence ID" value="NZ_QQRT01000003.1"/>
</dbReference>
<dbReference type="Gene3D" id="3.40.630.30">
    <property type="match status" value="1"/>
</dbReference>
<dbReference type="Pfam" id="PF00583">
    <property type="entry name" value="Acetyltransf_1"/>
    <property type="match status" value="1"/>
</dbReference>
<dbReference type="Proteomes" id="UP000242153">
    <property type="component" value="Unassembled WGS sequence"/>
</dbReference>
<dbReference type="InterPro" id="IPR016181">
    <property type="entry name" value="Acyl_CoA_acyltransferase"/>
</dbReference>
<name>A0ABX3D1W2_9BACL</name>
<proteinExistence type="predicted"/>
<keyword evidence="3" id="KW-1185">Reference proteome</keyword>
<dbReference type="InterPro" id="IPR000182">
    <property type="entry name" value="GNAT_dom"/>
</dbReference>
<dbReference type="PROSITE" id="PS51186">
    <property type="entry name" value="GNAT"/>
    <property type="match status" value="1"/>
</dbReference>
<dbReference type="SUPFAM" id="SSF55729">
    <property type="entry name" value="Acyl-CoA N-acyltransferases (Nat)"/>
    <property type="match status" value="1"/>
</dbReference>
<protein>
    <submittedName>
        <fullName evidence="2">Acetyltransferase</fullName>
    </submittedName>
</protein>
<dbReference type="PANTHER" id="PTHR43072">
    <property type="entry name" value="N-ACETYLTRANSFERASE"/>
    <property type="match status" value="1"/>
</dbReference>
<dbReference type="PANTHER" id="PTHR43072:SF60">
    <property type="entry name" value="L-2,4-DIAMINOBUTYRIC ACID ACETYLTRANSFERASE"/>
    <property type="match status" value="1"/>
</dbReference>